<dbReference type="PANTHER" id="PTHR30349:SF64">
    <property type="entry name" value="PROPHAGE INTEGRASE INTD-RELATED"/>
    <property type="match status" value="1"/>
</dbReference>
<keyword evidence="2" id="KW-0238">DNA-binding</keyword>
<evidence type="ECO:0000256" key="1">
    <source>
        <dbReference type="ARBA" id="ARBA00008857"/>
    </source>
</evidence>
<evidence type="ECO:0008006" key="7">
    <source>
        <dbReference type="Google" id="ProtNLM"/>
    </source>
</evidence>
<dbReference type="PANTHER" id="PTHR30349">
    <property type="entry name" value="PHAGE INTEGRASE-RELATED"/>
    <property type="match status" value="1"/>
</dbReference>
<dbReference type="PROSITE" id="PS51898">
    <property type="entry name" value="TYR_RECOMBINASE"/>
    <property type="match status" value="1"/>
</dbReference>
<dbReference type="InterPro" id="IPR011010">
    <property type="entry name" value="DNA_brk_join_enz"/>
</dbReference>
<feature type="domain" description="Tyr recombinase" evidence="4">
    <location>
        <begin position="179"/>
        <end position="347"/>
    </location>
</feature>
<comment type="caution">
    <text evidence="6">The sequence shown here is derived from an EMBL/GenBank/DDBJ whole genome shotgun (WGS) entry which is preliminary data.</text>
</comment>
<accession>A0A0F9KYW8</accession>
<dbReference type="InterPro" id="IPR013762">
    <property type="entry name" value="Integrase-like_cat_sf"/>
</dbReference>
<dbReference type="InterPro" id="IPR044068">
    <property type="entry name" value="CB"/>
</dbReference>
<organism evidence="6">
    <name type="scientific">marine sediment metagenome</name>
    <dbReference type="NCBI Taxonomy" id="412755"/>
    <lineage>
        <taxon>unclassified sequences</taxon>
        <taxon>metagenomes</taxon>
        <taxon>ecological metagenomes</taxon>
    </lineage>
</organism>
<evidence type="ECO:0000313" key="6">
    <source>
        <dbReference type="EMBL" id="KKM27198.1"/>
    </source>
</evidence>
<dbReference type="GO" id="GO:0003677">
    <property type="term" value="F:DNA binding"/>
    <property type="evidence" value="ECO:0007669"/>
    <property type="project" value="UniProtKB-KW"/>
</dbReference>
<sequence>MGILALGPFGISKNNTARMSIYKRPGSPHFYCRFEIGGKEIRRSTGTTDRSQAAEFENHIRQDAWHTYKLRIPRRYFEEGASRWLDEHDDKRSAHSDRTIIKWFRQHLDGMLLTDIDGDVIAQLRQAKRKDTLKNGKPVSRLTVNRHMAWLRSMLRAAKDQWEWIDAHPKIPMYREIPLEPRWITGKQFKNLHTALPPYLARCAAFAVYTGLRAGPIRAVQWNQVNMRKRVVLVKVSQAKNAKALRVPLGPNAMEVLRECKGRGDFVFTKDGEQVPVEMVNRAWRRACKKAKLEGLRFHDLRHTWASWHVQKGTPLHVLQQLGGWSSIEMVQRYAHLAPADLDRWARSIG</sequence>
<keyword evidence="3" id="KW-0233">DNA recombination</keyword>
<dbReference type="GO" id="GO:0006310">
    <property type="term" value="P:DNA recombination"/>
    <property type="evidence" value="ECO:0007669"/>
    <property type="project" value="UniProtKB-KW"/>
</dbReference>
<protein>
    <recommendedName>
        <fullName evidence="7">Tyr recombinase domain-containing protein</fullName>
    </recommendedName>
</protein>
<dbReference type="SUPFAM" id="SSF56349">
    <property type="entry name" value="DNA breaking-rejoining enzymes"/>
    <property type="match status" value="1"/>
</dbReference>
<dbReference type="CDD" id="cd00796">
    <property type="entry name" value="INT_Rci_Hp1_C"/>
    <property type="match status" value="1"/>
</dbReference>
<dbReference type="InterPro" id="IPR010998">
    <property type="entry name" value="Integrase_recombinase_N"/>
</dbReference>
<evidence type="ECO:0000256" key="3">
    <source>
        <dbReference type="ARBA" id="ARBA00023172"/>
    </source>
</evidence>
<evidence type="ECO:0000259" key="4">
    <source>
        <dbReference type="PROSITE" id="PS51898"/>
    </source>
</evidence>
<proteinExistence type="inferred from homology"/>
<evidence type="ECO:0000256" key="2">
    <source>
        <dbReference type="ARBA" id="ARBA00023125"/>
    </source>
</evidence>
<dbReference type="PROSITE" id="PS51900">
    <property type="entry name" value="CB"/>
    <property type="match status" value="1"/>
</dbReference>
<dbReference type="Gene3D" id="1.10.150.130">
    <property type="match status" value="1"/>
</dbReference>
<feature type="domain" description="Core-binding (CB)" evidence="5">
    <location>
        <begin position="75"/>
        <end position="159"/>
    </location>
</feature>
<dbReference type="AlphaFoldDB" id="A0A0F9KYW8"/>
<dbReference type="Gene3D" id="1.10.443.10">
    <property type="entry name" value="Intergrase catalytic core"/>
    <property type="match status" value="1"/>
</dbReference>
<dbReference type="Pfam" id="PF00589">
    <property type="entry name" value="Phage_integrase"/>
    <property type="match status" value="1"/>
</dbReference>
<reference evidence="6" key="1">
    <citation type="journal article" date="2015" name="Nature">
        <title>Complex archaea that bridge the gap between prokaryotes and eukaryotes.</title>
        <authorList>
            <person name="Spang A."/>
            <person name="Saw J.H."/>
            <person name="Jorgensen S.L."/>
            <person name="Zaremba-Niedzwiedzka K."/>
            <person name="Martijn J."/>
            <person name="Lind A.E."/>
            <person name="van Eijk R."/>
            <person name="Schleper C."/>
            <person name="Guy L."/>
            <person name="Ettema T.J."/>
        </authorList>
    </citation>
    <scope>NUCLEOTIDE SEQUENCE</scope>
</reference>
<name>A0A0F9KYW8_9ZZZZ</name>
<dbReference type="InterPro" id="IPR050090">
    <property type="entry name" value="Tyrosine_recombinase_XerCD"/>
</dbReference>
<gene>
    <name evidence="6" type="ORF">LCGC14_1577170</name>
</gene>
<evidence type="ECO:0000259" key="5">
    <source>
        <dbReference type="PROSITE" id="PS51900"/>
    </source>
</evidence>
<comment type="similarity">
    <text evidence="1">Belongs to the 'phage' integrase family.</text>
</comment>
<dbReference type="InterPro" id="IPR002104">
    <property type="entry name" value="Integrase_catalytic"/>
</dbReference>
<dbReference type="EMBL" id="LAZR01012368">
    <property type="protein sequence ID" value="KKM27198.1"/>
    <property type="molecule type" value="Genomic_DNA"/>
</dbReference>
<dbReference type="GO" id="GO:0015074">
    <property type="term" value="P:DNA integration"/>
    <property type="evidence" value="ECO:0007669"/>
    <property type="project" value="InterPro"/>
</dbReference>